<sequence length="55" mass="6334">MYIHTVHLTGQRRRLFTLPTGSWNVFSYRLLRQRSQMASPQGGAPSGSFNKRALR</sequence>
<reference evidence="3" key="1">
    <citation type="submission" date="2019-04" db="EMBL/GenBank/DDBJ databases">
        <title>Friends and foes A comparative genomics studyof 23 Aspergillus species from section Flavi.</title>
        <authorList>
            <consortium name="DOE Joint Genome Institute"/>
            <person name="Kjaerbolling I."/>
            <person name="Vesth T."/>
            <person name="Frisvad J.C."/>
            <person name="Nybo J.L."/>
            <person name="Theobald S."/>
            <person name="Kildgaard S."/>
            <person name="Isbrandt T."/>
            <person name="Kuo A."/>
            <person name="Sato A."/>
            <person name="Lyhne E.K."/>
            <person name="Kogle M.E."/>
            <person name="Wiebenga A."/>
            <person name="Kun R.S."/>
            <person name="Lubbers R.J."/>
            <person name="Makela M.R."/>
            <person name="Barry K."/>
            <person name="Chovatia M."/>
            <person name="Clum A."/>
            <person name="Daum C."/>
            <person name="Haridas S."/>
            <person name="He G."/>
            <person name="LaButti K."/>
            <person name="Lipzen A."/>
            <person name="Mondo S."/>
            <person name="Riley R."/>
            <person name="Salamov A."/>
            <person name="Simmons B.A."/>
            <person name="Magnuson J.K."/>
            <person name="Henrissat B."/>
            <person name="Mortensen U.H."/>
            <person name="Larsen T.O."/>
            <person name="Devries R.P."/>
            <person name="Grigoriev I.V."/>
            <person name="Machida M."/>
            <person name="Baker S.E."/>
            <person name="Andersen M.R."/>
        </authorList>
    </citation>
    <scope>NUCLEOTIDE SEQUENCE [LARGE SCALE GENOMIC DNA]</scope>
    <source>
        <strain evidence="3">CBS 553.77</strain>
    </source>
</reference>
<dbReference type="Proteomes" id="UP000327118">
    <property type="component" value="Unassembled WGS sequence"/>
</dbReference>
<feature type="region of interest" description="Disordered" evidence="1">
    <location>
        <begin position="36"/>
        <end position="55"/>
    </location>
</feature>
<keyword evidence="3" id="KW-1185">Reference proteome</keyword>
<dbReference type="AlphaFoldDB" id="A0A5N6ZBA9"/>
<evidence type="ECO:0000313" key="2">
    <source>
        <dbReference type="EMBL" id="KAE8354947.1"/>
    </source>
</evidence>
<name>A0A5N6ZBA9_9EURO</name>
<protein>
    <submittedName>
        <fullName evidence="2">Uncharacterized protein</fullName>
    </submittedName>
</protein>
<gene>
    <name evidence="2" type="ORF">BDV28DRAFT_130048</name>
</gene>
<proteinExistence type="predicted"/>
<evidence type="ECO:0000313" key="3">
    <source>
        <dbReference type="Proteomes" id="UP000327118"/>
    </source>
</evidence>
<accession>A0A5N6ZBA9</accession>
<dbReference type="EMBL" id="ML739062">
    <property type="protein sequence ID" value="KAE8354947.1"/>
    <property type="molecule type" value="Genomic_DNA"/>
</dbReference>
<evidence type="ECO:0000256" key="1">
    <source>
        <dbReference type="SAM" id="MobiDB-lite"/>
    </source>
</evidence>
<organism evidence="2 3">
    <name type="scientific">Aspergillus coremiiformis</name>
    <dbReference type="NCBI Taxonomy" id="138285"/>
    <lineage>
        <taxon>Eukaryota</taxon>
        <taxon>Fungi</taxon>
        <taxon>Dikarya</taxon>
        <taxon>Ascomycota</taxon>
        <taxon>Pezizomycotina</taxon>
        <taxon>Eurotiomycetes</taxon>
        <taxon>Eurotiomycetidae</taxon>
        <taxon>Eurotiales</taxon>
        <taxon>Aspergillaceae</taxon>
        <taxon>Aspergillus</taxon>
        <taxon>Aspergillus subgen. Circumdati</taxon>
    </lineage>
</organism>